<sequence>MHSPPVRRAHVTVTARFEQTPSEVWSRFVDFSDAHVGPGGWSEVLVPDESRWVRRASADLGVVEERRGDSIDGVLAYRARVPGGSAQDDLDAVVRVSQDGHGSLVTWSTEGLARRSAADREQVGRWLAERLQSAGGRVLPPLTMDVWLGSSRPIARTGLDGTGPATWSPTTATLIAGERDAVLVDALMTVDEADDLVAWIRRTGKRLRAVVVTQGQADHFFGLGQVLRAFPGAVATAVADVAEQAQAHTRPALRSRWETLFPGRLPPTVTAPTPAPAGVIDLEGHALQLFDLGEVGGRPASVVSVRDLDTLVGGDLVYNRVHPWLVGTDRASRRRWWRSLDVVEALRPSWVVAGHRHPEAVSDAAGPQVADLRRYLEDVEMALGTCADPQSFVATMTDRWPDHGNRSTLEASAVALFAPARTIVPAQFPDLLPGGPIQAGGDEDALD</sequence>
<reference evidence="1" key="1">
    <citation type="submission" date="2021-06" db="EMBL/GenBank/DDBJ databases">
        <authorList>
            <person name="Ellington A.J."/>
            <person name="Bryan N.C."/>
            <person name="Christner B.C."/>
            <person name="Reisch C.R."/>
        </authorList>
    </citation>
    <scope>NUCLEOTIDE SEQUENCE</scope>
    <source>
        <strain evidence="1">L6-1</strain>
    </source>
</reference>
<name>A0ACD1E144_9MICO</name>
<dbReference type="Proteomes" id="UP000681794">
    <property type="component" value="Chromosome"/>
</dbReference>
<accession>A0ACD1E144</accession>
<organism evidence="1 2">
    <name type="scientific">Curtobacterium aetherium</name>
    <dbReference type="NCBI Taxonomy" id="2841594"/>
    <lineage>
        <taxon>Bacteria</taxon>
        <taxon>Bacillati</taxon>
        <taxon>Actinomycetota</taxon>
        <taxon>Actinomycetes</taxon>
        <taxon>Micrococcales</taxon>
        <taxon>Microbacteriaceae</taxon>
        <taxon>Curtobacterium</taxon>
    </lineage>
</organism>
<evidence type="ECO:0000313" key="2">
    <source>
        <dbReference type="Proteomes" id="UP000681794"/>
    </source>
</evidence>
<protein>
    <submittedName>
        <fullName evidence="1">MBL fold metallo-hydrolase</fullName>
    </submittedName>
</protein>
<dbReference type="EMBL" id="CP076544">
    <property type="protein sequence ID" value="QWS32576.1"/>
    <property type="molecule type" value="Genomic_DNA"/>
</dbReference>
<keyword evidence="2" id="KW-1185">Reference proteome</keyword>
<proteinExistence type="predicted"/>
<evidence type="ECO:0000313" key="1">
    <source>
        <dbReference type="EMBL" id="QWS32576.1"/>
    </source>
</evidence>
<gene>
    <name evidence="1" type="ORF">KM842_09760</name>
</gene>